<dbReference type="GO" id="GO:0006898">
    <property type="term" value="P:receptor-mediated endocytosis"/>
    <property type="evidence" value="ECO:0007669"/>
    <property type="project" value="TreeGrafter"/>
</dbReference>
<keyword evidence="8 11" id="KW-1133">Transmembrane helix</keyword>
<evidence type="ECO:0000313" key="12">
    <source>
        <dbReference type="EMBL" id="CAD6999499.1"/>
    </source>
</evidence>
<evidence type="ECO:0000256" key="8">
    <source>
        <dbReference type="ARBA" id="ARBA00022989"/>
    </source>
</evidence>
<evidence type="ECO:0000256" key="7">
    <source>
        <dbReference type="ARBA" id="ARBA00022927"/>
    </source>
</evidence>
<keyword evidence="3" id="KW-0813">Transport</keyword>
<dbReference type="PANTHER" id="PTHR14995">
    <property type="entry name" value="AMNIONLESS"/>
    <property type="match status" value="1"/>
</dbReference>
<evidence type="ECO:0000313" key="13">
    <source>
        <dbReference type="Proteomes" id="UP000606786"/>
    </source>
</evidence>
<reference evidence="12" key="1">
    <citation type="submission" date="2020-11" db="EMBL/GenBank/DDBJ databases">
        <authorList>
            <person name="Whitehead M."/>
        </authorList>
    </citation>
    <scope>NUCLEOTIDE SEQUENCE</scope>
    <source>
        <strain evidence="12">EGII</strain>
    </source>
</reference>
<evidence type="ECO:0000256" key="4">
    <source>
        <dbReference type="ARBA" id="ARBA00022475"/>
    </source>
</evidence>
<dbReference type="GO" id="GO:0015031">
    <property type="term" value="P:protein transport"/>
    <property type="evidence" value="ECO:0007669"/>
    <property type="project" value="UniProtKB-KW"/>
</dbReference>
<keyword evidence="7" id="KW-0653">Protein transport</keyword>
<evidence type="ECO:0000256" key="5">
    <source>
        <dbReference type="ARBA" id="ARBA00022692"/>
    </source>
</evidence>
<sequence>MCLTYCAGNKRLLGNPGFDSADAWESGYLPCALEDVVFPENYHAVLPLPAKVDISGFVLPREGAILLSDESTITLGGEMQERECENGRSRRAYLKVPATRKWYDPSSWVSTAASQAQNTAIPHLERVPCDNETVVLQRNGPLSVDLENTEYLRMGHLNLAGSLISSSYLNYLLPTDIGQLLFKNSLDTLVQYYHQDTCGCQMEAEMFMEPVCKNVMETCERPHCLVPVIPLESCCPICGSVLRFKMEYCSEENLNKLRKVIVASIKEQELTKFGLPHQLREHAAAWKFPTSHRHHQLEMIISGRPYNPNITFASILLIILCLAFVSVVALVIFAHYVPEHRYLRYVPQWVYDPRRWRTFLLRPTFMFARFDNITGGDMEADITDGITIGYDAESGQVRERAFDNPMFGEKLKEHTTNSPPTAVANTQATTATTSSAATAVVAAASMSNVKQAKLGKKSSGNKLENVTLVDAMEDSDVEEEQELTEIPLEDVSGNDSEAEEETKE</sequence>
<dbReference type="Proteomes" id="UP000606786">
    <property type="component" value="Unassembled WGS sequence"/>
</dbReference>
<feature type="region of interest" description="Disordered" evidence="10">
    <location>
        <begin position="463"/>
        <end position="504"/>
    </location>
</feature>
<evidence type="ECO:0000256" key="3">
    <source>
        <dbReference type="ARBA" id="ARBA00022448"/>
    </source>
</evidence>
<organism evidence="12 13">
    <name type="scientific">Ceratitis capitata</name>
    <name type="common">Mediterranean fruit fly</name>
    <name type="synonym">Tephritis capitata</name>
    <dbReference type="NCBI Taxonomy" id="7213"/>
    <lineage>
        <taxon>Eukaryota</taxon>
        <taxon>Metazoa</taxon>
        <taxon>Ecdysozoa</taxon>
        <taxon>Arthropoda</taxon>
        <taxon>Hexapoda</taxon>
        <taxon>Insecta</taxon>
        <taxon>Pterygota</taxon>
        <taxon>Neoptera</taxon>
        <taxon>Endopterygota</taxon>
        <taxon>Diptera</taxon>
        <taxon>Brachycera</taxon>
        <taxon>Muscomorpha</taxon>
        <taxon>Tephritoidea</taxon>
        <taxon>Tephritidae</taxon>
        <taxon>Ceratitis</taxon>
        <taxon>Ceratitis</taxon>
    </lineage>
</organism>
<evidence type="ECO:0000256" key="9">
    <source>
        <dbReference type="ARBA" id="ARBA00023136"/>
    </source>
</evidence>
<dbReference type="AlphaFoldDB" id="A0A811UKD7"/>
<protein>
    <recommendedName>
        <fullName evidence="2">Protein amnionless</fullName>
    </recommendedName>
</protein>
<dbReference type="GO" id="GO:0030139">
    <property type="term" value="C:endocytic vesicle"/>
    <property type="evidence" value="ECO:0007669"/>
    <property type="project" value="TreeGrafter"/>
</dbReference>
<comment type="subcellular location">
    <subcellularLocation>
        <location evidence="1">Cell membrane</location>
        <topology evidence="1">Single-pass type I membrane protein</topology>
    </subcellularLocation>
</comment>
<keyword evidence="9 11" id="KW-0472">Membrane</keyword>
<feature type="compositionally biased region" description="Acidic residues" evidence="10">
    <location>
        <begin position="471"/>
        <end position="483"/>
    </location>
</feature>
<accession>A0A811UKD7</accession>
<dbReference type="OrthoDB" id="1898221at2759"/>
<dbReference type="InterPro" id="IPR026112">
    <property type="entry name" value="AMN"/>
</dbReference>
<evidence type="ECO:0000256" key="11">
    <source>
        <dbReference type="SAM" id="Phobius"/>
    </source>
</evidence>
<name>A0A811UKD7_CERCA</name>
<keyword evidence="6" id="KW-0732">Signal</keyword>
<evidence type="ECO:0000256" key="10">
    <source>
        <dbReference type="SAM" id="MobiDB-lite"/>
    </source>
</evidence>
<keyword evidence="5 11" id="KW-0812">Transmembrane</keyword>
<keyword evidence="13" id="KW-1185">Reference proteome</keyword>
<dbReference type="EMBL" id="CAJHJT010000012">
    <property type="protein sequence ID" value="CAD6999499.1"/>
    <property type="molecule type" value="Genomic_DNA"/>
</dbReference>
<dbReference type="GO" id="GO:0016324">
    <property type="term" value="C:apical plasma membrane"/>
    <property type="evidence" value="ECO:0007669"/>
    <property type="project" value="TreeGrafter"/>
</dbReference>
<comment type="caution">
    <text evidence="12">The sequence shown here is derived from an EMBL/GenBank/DDBJ whole genome shotgun (WGS) entry which is preliminary data.</text>
</comment>
<evidence type="ECO:0000256" key="6">
    <source>
        <dbReference type="ARBA" id="ARBA00022729"/>
    </source>
</evidence>
<evidence type="ECO:0000256" key="2">
    <source>
        <dbReference type="ARBA" id="ARBA00021200"/>
    </source>
</evidence>
<proteinExistence type="predicted"/>
<dbReference type="PANTHER" id="PTHR14995:SF2">
    <property type="entry name" value="PROTEIN AMNIONLESS"/>
    <property type="match status" value="1"/>
</dbReference>
<evidence type="ECO:0000256" key="1">
    <source>
        <dbReference type="ARBA" id="ARBA00004251"/>
    </source>
</evidence>
<dbReference type="Pfam" id="PF14828">
    <property type="entry name" value="Amnionless"/>
    <property type="match status" value="2"/>
</dbReference>
<keyword evidence="4" id="KW-1003">Cell membrane</keyword>
<gene>
    <name evidence="12" type="ORF">CCAP1982_LOCUS8023</name>
</gene>
<feature type="transmembrane region" description="Helical" evidence="11">
    <location>
        <begin position="310"/>
        <end position="334"/>
    </location>
</feature>